<dbReference type="VEuPathDB" id="FungiDB:PC110_g23438"/>
<dbReference type="OrthoDB" id="119655at2759"/>
<reference evidence="2" key="1">
    <citation type="submission" date="2021-01" db="EMBL/GenBank/DDBJ databases">
        <title>Phytophthora aleatoria, a newly-described species from Pinus radiata is distinct from Phytophthora cactorum isolates based on comparative genomics.</title>
        <authorList>
            <person name="Mcdougal R."/>
            <person name="Panda P."/>
            <person name="Williams N."/>
            <person name="Studholme D.J."/>
        </authorList>
    </citation>
    <scope>NUCLEOTIDE SEQUENCE</scope>
    <source>
        <strain evidence="2">NZFS 3830</strain>
    </source>
</reference>
<sequence>MGATKATSDSSSLTQDFLKEEAGLSCQYYQEAQERGDVTPPPVQPTILHHFFQQSASKPAASSAASRSVSRSSIEDGASTSSAKRSRCICQYFNPVFSIDDHEEFERLLIQFQADNCLPDRFIKKLSSRRLFLFSSTGPARGLFRSEKQWGKYWITTAKSKKKLKF</sequence>
<dbReference type="AlphaFoldDB" id="A0A8T1U6X6"/>
<evidence type="ECO:0000313" key="3">
    <source>
        <dbReference type="Proteomes" id="UP000688947"/>
    </source>
</evidence>
<organism evidence="2 3">
    <name type="scientific">Phytophthora cactorum</name>
    <dbReference type="NCBI Taxonomy" id="29920"/>
    <lineage>
        <taxon>Eukaryota</taxon>
        <taxon>Sar</taxon>
        <taxon>Stramenopiles</taxon>
        <taxon>Oomycota</taxon>
        <taxon>Peronosporomycetes</taxon>
        <taxon>Peronosporales</taxon>
        <taxon>Peronosporaceae</taxon>
        <taxon>Phytophthora</taxon>
    </lineage>
</organism>
<name>A0A8T1U6X6_9STRA</name>
<dbReference type="Proteomes" id="UP000688947">
    <property type="component" value="Unassembled WGS sequence"/>
</dbReference>
<evidence type="ECO:0000256" key="1">
    <source>
        <dbReference type="SAM" id="MobiDB-lite"/>
    </source>
</evidence>
<proteinExistence type="predicted"/>
<accession>A0A8T1U6X6</accession>
<evidence type="ECO:0000313" key="2">
    <source>
        <dbReference type="EMBL" id="KAG6955321.1"/>
    </source>
</evidence>
<feature type="region of interest" description="Disordered" evidence="1">
    <location>
        <begin position="54"/>
        <end position="84"/>
    </location>
</feature>
<feature type="compositionally biased region" description="Low complexity" evidence="1">
    <location>
        <begin position="55"/>
        <end position="72"/>
    </location>
</feature>
<dbReference type="EMBL" id="JAENGZ010000685">
    <property type="protein sequence ID" value="KAG6955321.1"/>
    <property type="molecule type" value="Genomic_DNA"/>
</dbReference>
<protein>
    <submittedName>
        <fullName evidence="2">Uncharacterized protein</fullName>
    </submittedName>
</protein>
<gene>
    <name evidence="2" type="ORF">JG687_00011292</name>
</gene>
<comment type="caution">
    <text evidence="2">The sequence shown here is derived from an EMBL/GenBank/DDBJ whole genome shotgun (WGS) entry which is preliminary data.</text>
</comment>